<dbReference type="AlphaFoldDB" id="A0A174SMM2"/>
<name>A0A174SMM2_9FIRM</name>
<dbReference type="EMBL" id="CZAW01000050">
    <property type="protein sequence ID" value="CUP96430.1"/>
    <property type="molecule type" value="Genomic_DNA"/>
</dbReference>
<evidence type="ECO:0000256" key="1">
    <source>
        <dbReference type="SAM" id="Phobius"/>
    </source>
</evidence>
<keyword evidence="1" id="KW-0812">Transmembrane</keyword>
<organism evidence="2 3">
    <name type="scientific">Blautia wexlerae</name>
    <dbReference type="NCBI Taxonomy" id="418240"/>
    <lineage>
        <taxon>Bacteria</taxon>
        <taxon>Bacillati</taxon>
        <taxon>Bacillota</taxon>
        <taxon>Clostridia</taxon>
        <taxon>Lachnospirales</taxon>
        <taxon>Lachnospiraceae</taxon>
        <taxon>Blautia</taxon>
    </lineage>
</organism>
<protein>
    <submittedName>
        <fullName evidence="2">Uncharacterized protein</fullName>
    </submittedName>
</protein>
<evidence type="ECO:0000313" key="3">
    <source>
        <dbReference type="Proteomes" id="UP000095712"/>
    </source>
</evidence>
<dbReference type="RefSeq" id="WP_255601776.1">
    <property type="nucleotide sequence ID" value="NZ_AP031426.1"/>
</dbReference>
<accession>A0A174SMM2</accession>
<dbReference type="Proteomes" id="UP000095712">
    <property type="component" value="Unassembled WGS sequence"/>
</dbReference>
<sequence>MMILQVILEGIGLGVLLILVCAIGTRKGAVGMAVISAVLAQL</sequence>
<proteinExistence type="predicted"/>
<gene>
    <name evidence="2" type="ORF">ERS852523_03439</name>
</gene>
<reference evidence="2 3" key="1">
    <citation type="submission" date="2015-09" db="EMBL/GenBank/DDBJ databases">
        <authorList>
            <consortium name="Pathogen Informatics"/>
        </authorList>
    </citation>
    <scope>NUCLEOTIDE SEQUENCE [LARGE SCALE GENOMIC DNA]</scope>
    <source>
        <strain evidence="2 3">2789STDY5834911</strain>
    </source>
</reference>
<keyword evidence="1" id="KW-0472">Membrane</keyword>
<feature type="transmembrane region" description="Helical" evidence="1">
    <location>
        <begin position="6"/>
        <end position="25"/>
    </location>
</feature>
<keyword evidence="1" id="KW-1133">Transmembrane helix</keyword>
<evidence type="ECO:0000313" key="2">
    <source>
        <dbReference type="EMBL" id="CUP96430.1"/>
    </source>
</evidence>